<dbReference type="AlphaFoldDB" id="A0A7K1GC85"/>
<dbReference type="Pfam" id="PF19578">
    <property type="entry name" value="DUF6090"/>
    <property type="match status" value="1"/>
</dbReference>
<dbReference type="InterPro" id="IPR045749">
    <property type="entry name" value="DUF6090"/>
</dbReference>
<evidence type="ECO:0000256" key="1">
    <source>
        <dbReference type="SAM" id="Phobius"/>
    </source>
</evidence>
<protein>
    <submittedName>
        <fullName evidence="2">Uncharacterized protein</fullName>
    </submittedName>
</protein>
<keyword evidence="1" id="KW-1133">Transmembrane helix</keyword>
<name>A0A7K1GC85_9FLAO</name>
<dbReference type="RefSeq" id="WP_155087847.1">
    <property type="nucleotide sequence ID" value="NZ_WJYA01000003.1"/>
</dbReference>
<accession>A0A7K1GC85</accession>
<sequence length="252" mass="29187">MKFLRKLRYKSLKNSKLSNYLGYAIGEILLVVIGIFIAIQVNEIYEQKKQDTEGDKILRSLLTEFKLNQSQLDGLISDYIWVYDSADYLIGNYGEQLNEIPRRTLDSLMGGILYVPEYYPSESVYNLAISTGKYDLIKNDSLKIAISNTIGLLPLYKMTSRRVEDVTFNRLHKIIDDEGYLMKDILGGRLTSFGKYREQTPKHDYSSIFENIEFENTLELRRICTADILAVSRMIKESQDNAIFKIEKELNK</sequence>
<organism evidence="2 3">
    <name type="scientific">Winogradskyella ouciana</name>
    <dbReference type="NCBI Taxonomy" id="2608631"/>
    <lineage>
        <taxon>Bacteria</taxon>
        <taxon>Pseudomonadati</taxon>
        <taxon>Bacteroidota</taxon>
        <taxon>Flavobacteriia</taxon>
        <taxon>Flavobacteriales</taxon>
        <taxon>Flavobacteriaceae</taxon>
        <taxon>Winogradskyella</taxon>
    </lineage>
</organism>
<evidence type="ECO:0000313" key="3">
    <source>
        <dbReference type="Proteomes" id="UP000447545"/>
    </source>
</evidence>
<keyword evidence="3" id="KW-1185">Reference proteome</keyword>
<feature type="transmembrane region" description="Helical" evidence="1">
    <location>
        <begin position="20"/>
        <end position="39"/>
    </location>
</feature>
<evidence type="ECO:0000313" key="2">
    <source>
        <dbReference type="EMBL" id="MTE26008.1"/>
    </source>
</evidence>
<reference evidence="2 3" key="1">
    <citation type="submission" date="2019-11" db="EMBL/GenBank/DDBJ databases">
        <title>Winogradskyella ouciana sp. nov., isolated from the hadal seawater of the Mariana Trench.</title>
        <authorList>
            <person name="Liu R."/>
        </authorList>
    </citation>
    <scope>NUCLEOTIDE SEQUENCE [LARGE SCALE GENOMIC DNA]</scope>
    <source>
        <strain evidence="2 3">ZXX205</strain>
    </source>
</reference>
<comment type="caution">
    <text evidence="2">The sequence shown here is derived from an EMBL/GenBank/DDBJ whole genome shotgun (WGS) entry which is preliminary data.</text>
</comment>
<keyword evidence="1" id="KW-0812">Transmembrane</keyword>
<keyword evidence="1" id="KW-0472">Membrane</keyword>
<dbReference type="EMBL" id="WJYA01000003">
    <property type="protein sequence ID" value="MTE26008.1"/>
    <property type="molecule type" value="Genomic_DNA"/>
</dbReference>
<proteinExistence type="predicted"/>
<gene>
    <name evidence="2" type="ORF">F1003_03595</name>
</gene>
<dbReference type="Proteomes" id="UP000447545">
    <property type="component" value="Unassembled WGS sequence"/>
</dbReference>